<evidence type="ECO:0000256" key="6">
    <source>
        <dbReference type="ARBA" id="ARBA00022847"/>
    </source>
</evidence>
<feature type="transmembrane region" description="Helical" evidence="9">
    <location>
        <begin position="216"/>
        <end position="236"/>
    </location>
</feature>
<evidence type="ECO:0000256" key="9">
    <source>
        <dbReference type="RuleBase" id="RU363064"/>
    </source>
</evidence>
<feature type="transmembrane region" description="Helical" evidence="9">
    <location>
        <begin position="242"/>
        <end position="269"/>
    </location>
</feature>
<evidence type="ECO:0000256" key="8">
    <source>
        <dbReference type="ARBA" id="ARBA00023136"/>
    </source>
</evidence>
<keyword evidence="6 9" id="KW-0769">Symport</keyword>
<feature type="transmembrane region" description="Helical" evidence="9">
    <location>
        <begin position="419"/>
        <end position="439"/>
    </location>
</feature>
<dbReference type="PANTHER" id="PTHR30330">
    <property type="entry name" value="AGSS FAMILY TRANSPORTER, SODIUM-ALANINE"/>
    <property type="match status" value="1"/>
</dbReference>
<accession>Q12RI7</accession>
<dbReference type="InterPro" id="IPR001463">
    <property type="entry name" value="Na/Ala_symport"/>
</dbReference>
<dbReference type="Proteomes" id="UP000001982">
    <property type="component" value="Chromosome"/>
</dbReference>
<feature type="transmembrane region" description="Helical" evidence="9">
    <location>
        <begin position="351"/>
        <end position="373"/>
    </location>
</feature>
<evidence type="ECO:0000256" key="1">
    <source>
        <dbReference type="ARBA" id="ARBA00004651"/>
    </source>
</evidence>
<organism evidence="10 11">
    <name type="scientific">Shewanella denitrificans (strain OS217 / ATCC BAA-1090 / DSM 15013)</name>
    <dbReference type="NCBI Taxonomy" id="318161"/>
    <lineage>
        <taxon>Bacteria</taxon>
        <taxon>Pseudomonadati</taxon>
        <taxon>Pseudomonadota</taxon>
        <taxon>Gammaproteobacteria</taxon>
        <taxon>Alteromonadales</taxon>
        <taxon>Shewanellaceae</taxon>
        <taxon>Shewanella</taxon>
    </lineage>
</organism>
<keyword evidence="7 9" id="KW-1133">Transmembrane helix</keyword>
<proteinExistence type="inferred from homology"/>
<keyword evidence="4" id="KW-1003">Cell membrane</keyword>
<evidence type="ECO:0000256" key="7">
    <source>
        <dbReference type="ARBA" id="ARBA00022989"/>
    </source>
</evidence>
<sequence length="456" mass="48022">MEAITEFISTINGIVWGVPMLVMILGVGLFLSIGLRLMPILKLGRGFKLLWSGRAVSEDADKGEISPFNALMTSLSATIGTGNIAGVATAIFIGGPGALFWMWCTALVGMATKYSEAVLAVKFREKDTEGNHVGGPMYYIKNGLGKKWAWLGTAFALFGSIAGFGIGNTVQANSVADAMSSNFGVPAWVTGAVLMLLVGAVLMGGIKRIAEVAGKLVPLMTVFYITAGLAVLIVYAEQVPDAFMLIIHSAFNPVAAQGGFAGAAVWAAIRFGVARGVFSNEAGLGSAPIAHAAAQTNDPVKQGLVAMLGTFIDTLIVCTITGLAIVVSGAWTSGENGAALTSFAFSHALPMGNYIVAIALAVFAFTTILGWSFYSEKCVQYLLGDKAIKPFRLIWTLVVPLGAMSSLEFIWLLADTLNAMMAIPNLTALVLLSPVVFGLTREYFIKQRQLAANKVD</sequence>
<dbReference type="PANTHER" id="PTHR30330:SF3">
    <property type="entry name" value="TRANSCRIPTIONAL REGULATOR, LRP FAMILY"/>
    <property type="match status" value="1"/>
</dbReference>
<dbReference type="PRINTS" id="PR00175">
    <property type="entry name" value="NAALASMPORT"/>
</dbReference>
<dbReference type="GO" id="GO:0005283">
    <property type="term" value="F:amino acid:sodium symporter activity"/>
    <property type="evidence" value="ECO:0007669"/>
    <property type="project" value="InterPro"/>
</dbReference>
<keyword evidence="3 9" id="KW-0813">Transport</keyword>
<feature type="transmembrane region" description="Helical" evidence="9">
    <location>
        <begin position="148"/>
        <end position="167"/>
    </location>
</feature>
<feature type="transmembrane region" description="Helical" evidence="9">
    <location>
        <begin position="304"/>
        <end position="331"/>
    </location>
</feature>
<dbReference type="KEGG" id="sdn:Sden_0649"/>
<keyword evidence="8 9" id="KW-0472">Membrane</keyword>
<dbReference type="eggNOG" id="COG1115">
    <property type="taxonomic scope" value="Bacteria"/>
</dbReference>
<name>Q12RI7_SHEDO</name>
<dbReference type="EMBL" id="CP000302">
    <property type="protein sequence ID" value="ABE53939.1"/>
    <property type="molecule type" value="Genomic_DNA"/>
</dbReference>
<keyword evidence="9" id="KW-0997">Cell inner membrane</keyword>
<feature type="transmembrane region" description="Helical" evidence="9">
    <location>
        <begin position="187"/>
        <end position="204"/>
    </location>
</feature>
<evidence type="ECO:0000256" key="3">
    <source>
        <dbReference type="ARBA" id="ARBA00022448"/>
    </source>
</evidence>
<evidence type="ECO:0000313" key="10">
    <source>
        <dbReference type="EMBL" id="ABE53939.1"/>
    </source>
</evidence>
<dbReference type="AlphaFoldDB" id="Q12RI7"/>
<dbReference type="RefSeq" id="WP_011495104.1">
    <property type="nucleotide sequence ID" value="NC_007954.1"/>
</dbReference>
<reference evidence="10 11" key="1">
    <citation type="submission" date="2006-03" db="EMBL/GenBank/DDBJ databases">
        <title>Complete sequence of Shewanella denitrificans OS217.</title>
        <authorList>
            <consortium name="US DOE Joint Genome Institute"/>
            <person name="Copeland A."/>
            <person name="Lucas S."/>
            <person name="Lapidus A."/>
            <person name="Barry K."/>
            <person name="Detter J.C."/>
            <person name="Glavina del Rio T."/>
            <person name="Hammon N."/>
            <person name="Israni S."/>
            <person name="Dalin E."/>
            <person name="Tice H."/>
            <person name="Pitluck S."/>
            <person name="Brettin T."/>
            <person name="Bruce D."/>
            <person name="Han C."/>
            <person name="Tapia R."/>
            <person name="Gilna P."/>
            <person name="Kiss H."/>
            <person name="Schmutz J."/>
            <person name="Larimer F."/>
            <person name="Land M."/>
            <person name="Hauser L."/>
            <person name="Kyrpides N."/>
            <person name="Lykidis A."/>
            <person name="Richardson P."/>
        </authorList>
    </citation>
    <scope>NUCLEOTIDE SEQUENCE [LARGE SCALE GENOMIC DNA]</scope>
    <source>
        <strain evidence="11">OS217 / ATCC BAA-1090 / DSM 15013</strain>
    </source>
</reference>
<keyword evidence="11" id="KW-1185">Reference proteome</keyword>
<dbReference type="Pfam" id="PF01235">
    <property type="entry name" value="Na_Ala_symp"/>
    <property type="match status" value="1"/>
</dbReference>
<dbReference type="HOGENOM" id="CLU_024867_1_2_6"/>
<dbReference type="Gene3D" id="1.20.1740.10">
    <property type="entry name" value="Amino acid/polyamine transporter I"/>
    <property type="match status" value="1"/>
</dbReference>
<feature type="transmembrane region" description="Helical" evidence="9">
    <location>
        <begin position="393"/>
        <end position="413"/>
    </location>
</feature>
<evidence type="ECO:0000256" key="2">
    <source>
        <dbReference type="ARBA" id="ARBA00009261"/>
    </source>
</evidence>
<feature type="transmembrane region" description="Helical" evidence="9">
    <location>
        <begin position="14"/>
        <end position="38"/>
    </location>
</feature>
<dbReference type="GO" id="GO:0005886">
    <property type="term" value="C:plasma membrane"/>
    <property type="evidence" value="ECO:0007669"/>
    <property type="project" value="UniProtKB-SubCell"/>
</dbReference>
<evidence type="ECO:0000313" key="11">
    <source>
        <dbReference type="Proteomes" id="UP000001982"/>
    </source>
</evidence>
<keyword evidence="5 9" id="KW-0812">Transmembrane</keyword>
<dbReference type="STRING" id="318161.Sden_0649"/>
<protein>
    <submittedName>
        <fullName evidence="10">Amino acid carrier protein</fullName>
    </submittedName>
</protein>
<comment type="similarity">
    <text evidence="2 9">Belongs to the alanine or glycine:cation symporter (AGCS) (TC 2.A.25) family.</text>
</comment>
<comment type="subcellular location">
    <subcellularLocation>
        <location evidence="9">Cell inner membrane</location>
        <topology evidence="9">Multi-pass membrane protein</topology>
    </subcellularLocation>
    <subcellularLocation>
        <location evidence="1">Cell membrane</location>
        <topology evidence="1">Multi-pass membrane protein</topology>
    </subcellularLocation>
</comment>
<evidence type="ECO:0000256" key="4">
    <source>
        <dbReference type="ARBA" id="ARBA00022475"/>
    </source>
</evidence>
<dbReference type="NCBIfam" id="TIGR00835">
    <property type="entry name" value="agcS"/>
    <property type="match status" value="1"/>
</dbReference>
<dbReference type="FunFam" id="1.20.1740.10:FF:000004">
    <property type="entry name" value="Sodium:alanine symporter family protein"/>
    <property type="match status" value="1"/>
</dbReference>
<evidence type="ECO:0000256" key="5">
    <source>
        <dbReference type="ARBA" id="ARBA00022692"/>
    </source>
</evidence>
<gene>
    <name evidence="10" type="ordered locus">Sden_0649</name>
</gene>
<dbReference type="OrthoDB" id="9806926at2"/>